<keyword evidence="3" id="KW-1003">Cell membrane</keyword>
<dbReference type="CDD" id="cd03214">
    <property type="entry name" value="ABC_Iron-Siderophores_B12_Hemin"/>
    <property type="match status" value="1"/>
</dbReference>
<accession>A0ABR6VHY7</accession>
<keyword evidence="2" id="KW-0813">Transport</keyword>
<dbReference type="SUPFAM" id="SSF52540">
    <property type="entry name" value="P-loop containing nucleoside triphosphate hydrolases"/>
    <property type="match status" value="1"/>
</dbReference>
<dbReference type="PANTHER" id="PTHR42771:SF2">
    <property type="entry name" value="IRON(3+)-HYDROXAMATE IMPORT ATP-BINDING PROTEIN FHUC"/>
    <property type="match status" value="1"/>
</dbReference>
<keyword evidence="7" id="KW-0408">Iron</keyword>
<gene>
    <name evidence="11" type="ORF">H8J70_06565</name>
</gene>
<evidence type="ECO:0000256" key="9">
    <source>
        <dbReference type="ARBA" id="ARBA00023136"/>
    </source>
</evidence>
<evidence type="ECO:0000256" key="2">
    <source>
        <dbReference type="ARBA" id="ARBA00022448"/>
    </source>
</evidence>
<dbReference type="InterPro" id="IPR003593">
    <property type="entry name" value="AAA+_ATPase"/>
</dbReference>
<keyword evidence="9" id="KW-0472">Membrane</keyword>
<dbReference type="Pfam" id="PF00005">
    <property type="entry name" value="ABC_tran"/>
    <property type="match status" value="1"/>
</dbReference>
<comment type="subcellular location">
    <subcellularLocation>
        <location evidence="1">Cell membrane</location>
        <topology evidence="1">Peripheral membrane protein</topology>
    </subcellularLocation>
</comment>
<dbReference type="Proteomes" id="UP000606870">
    <property type="component" value="Unassembled WGS sequence"/>
</dbReference>
<dbReference type="GO" id="GO:0005524">
    <property type="term" value="F:ATP binding"/>
    <property type="evidence" value="ECO:0007669"/>
    <property type="project" value="UniProtKB-KW"/>
</dbReference>
<evidence type="ECO:0000256" key="7">
    <source>
        <dbReference type="ARBA" id="ARBA00023004"/>
    </source>
</evidence>
<dbReference type="InterPro" id="IPR051535">
    <property type="entry name" value="Siderophore_ABC-ATPase"/>
</dbReference>
<dbReference type="InterPro" id="IPR027417">
    <property type="entry name" value="P-loop_NTPase"/>
</dbReference>
<name>A0ABR6VHY7_9FIRM</name>
<evidence type="ECO:0000256" key="1">
    <source>
        <dbReference type="ARBA" id="ARBA00004202"/>
    </source>
</evidence>
<evidence type="ECO:0000313" key="12">
    <source>
        <dbReference type="Proteomes" id="UP000606870"/>
    </source>
</evidence>
<dbReference type="InterPro" id="IPR003439">
    <property type="entry name" value="ABC_transporter-like_ATP-bd"/>
</dbReference>
<dbReference type="InterPro" id="IPR017871">
    <property type="entry name" value="ABC_transporter-like_CS"/>
</dbReference>
<evidence type="ECO:0000256" key="6">
    <source>
        <dbReference type="ARBA" id="ARBA00022840"/>
    </source>
</evidence>
<keyword evidence="5" id="KW-0547">Nucleotide-binding</keyword>
<dbReference type="PROSITE" id="PS50893">
    <property type="entry name" value="ABC_TRANSPORTER_2"/>
    <property type="match status" value="1"/>
</dbReference>
<keyword evidence="6 11" id="KW-0067">ATP-binding</keyword>
<dbReference type="PROSITE" id="PS00211">
    <property type="entry name" value="ABC_TRANSPORTER_1"/>
    <property type="match status" value="1"/>
</dbReference>
<reference evidence="11 12" key="1">
    <citation type="submission" date="2020-08" db="EMBL/GenBank/DDBJ databases">
        <authorList>
            <person name="Liu C."/>
            <person name="Sun Q."/>
        </authorList>
    </citation>
    <scope>NUCLEOTIDE SEQUENCE [LARGE SCALE GENOMIC DNA]</scope>
    <source>
        <strain evidence="11 12">NSJ-59</strain>
    </source>
</reference>
<dbReference type="EMBL" id="JACOGK010000016">
    <property type="protein sequence ID" value="MBC3536909.1"/>
    <property type="molecule type" value="Genomic_DNA"/>
</dbReference>
<evidence type="ECO:0000256" key="8">
    <source>
        <dbReference type="ARBA" id="ARBA00023065"/>
    </source>
</evidence>
<proteinExistence type="predicted"/>
<dbReference type="PANTHER" id="PTHR42771">
    <property type="entry name" value="IRON(3+)-HYDROXAMATE IMPORT ATP-BINDING PROTEIN FHUC"/>
    <property type="match status" value="1"/>
</dbReference>
<evidence type="ECO:0000256" key="3">
    <source>
        <dbReference type="ARBA" id="ARBA00022475"/>
    </source>
</evidence>
<evidence type="ECO:0000256" key="4">
    <source>
        <dbReference type="ARBA" id="ARBA00022496"/>
    </source>
</evidence>
<comment type="caution">
    <text evidence="11">The sequence shown here is derived from an EMBL/GenBank/DDBJ whole genome shotgun (WGS) entry which is preliminary data.</text>
</comment>
<organism evidence="11 12">
    <name type="scientific">Megasphaera hominis</name>
    <dbReference type="NCBI Taxonomy" id="159836"/>
    <lineage>
        <taxon>Bacteria</taxon>
        <taxon>Bacillati</taxon>
        <taxon>Bacillota</taxon>
        <taxon>Negativicutes</taxon>
        <taxon>Veillonellales</taxon>
        <taxon>Veillonellaceae</taxon>
        <taxon>Megasphaera</taxon>
    </lineage>
</organism>
<evidence type="ECO:0000256" key="5">
    <source>
        <dbReference type="ARBA" id="ARBA00022741"/>
    </source>
</evidence>
<keyword evidence="8" id="KW-0406">Ion transport</keyword>
<protein>
    <submittedName>
        <fullName evidence="11">ABC transporter ATP-binding protein</fullName>
    </submittedName>
</protein>
<dbReference type="SMART" id="SM00382">
    <property type="entry name" value="AAA"/>
    <property type="match status" value="1"/>
</dbReference>
<feature type="domain" description="ABC transporter" evidence="10">
    <location>
        <begin position="6"/>
        <end position="242"/>
    </location>
</feature>
<sequence length="265" mass="29053">MSEAILTASHLCVSLGGKEILHDVSLRVAKGDFLTLIGPNGSGKSTLLHTLCGLTKPGQGRVTLAGQPLAAYGRRKLAQKIALVTQQHTLPADLTVYDLVRCGRFPYRHFPRGLGAEDREKIDQALLATSLTPYAQREVKSLSGGEQQRAWLATALAQEPEIMVLDEPTTYLDIRHQFMLLELLQEWHDRRGLTIVIVLHDLNQAYTWGQTTAVLAEGRIAAAGRTAEVVTPDLMQRVFGVTSEIVTTSSGRSFLACYPQTAPKR</sequence>
<dbReference type="RefSeq" id="WP_186503063.1">
    <property type="nucleotide sequence ID" value="NZ_JACOGK010000016.1"/>
</dbReference>
<evidence type="ECO:0000313" key="11">
    <source>
        <dbReference type="EMBL" id="MBC3536909.1"/>
    </source>
</evidence>
<keyword evidence="12" id="KW-1185">Reference proteome</keyword>
<evidence type="ECO:0000259" key="10">
    <source>
        <dbReference type="PROSITE" id="PS50893"/>
    </source>
</evidence>
<keyword evidence="4" id="KW-0410">Iron transport</keyword>
<dbReference type="Gene3D" id="3.40.50.300">
    <property type="entry name" value="P-loop containing nucleotide triphosphate hydrolases"/>
    <property type="match status" value="1"/>
</dbReference>